<dbReference type="GO" id="GO:0016787">
    <property type="term" value="F:hydrolase activity"/>
    <property type="evidence" value="ECO:0007669"/>
    <property type="project" value="UniProtKB-KW"/>
</dbReference>
<dbReference type="CDD" id="cd01014">
    <property type="entry name" value="nicotinamidase_related"/>
    <property type="match status" value="1"/>
</dbReference>
<keyword evidence="1 3" id="KW-0378">Hydrolase</keyword>
<dbReference type="OrthoDB" id="9791276at2"/>
<proteinExistence type="predicted"/>
<protein>
    <submittedName>
        <fullName evidence="3">Cysteine hydrolase</fullName>
    </submittedName>
</protein>
<reference evidence="4" key="1">
    <citation type="submission" date="2018-09" db="EMBL/GenBank/DDBJ databases">
        <authorList>
            <person name="Livingstone P.G."/>
            <person name="Whitworth D.E."/>
        </authorList>
    </citation>
    <scope>NUCLEOTIDE SEQUENCE [LARGE SCALE GENOMIC DNA]</scope>
    <source>
        <strain evidence="4">CA054A</strain>
    </source>
</reference>
<sequence length="186" mass="19950">MEHAALLLIDIQNDYFPGGRFELDQTEAAATRARAVLDAFRERGLPVLHIRHESLGPSATFFLPGTPGADLHPRVAPQPGEPVVLKHFPNSFRDTDLQTHLRDLGVKQLVVVGMMTLMCVDATVRAAADLGYAVTVLSDACAARSLEFQGQVVPAAHVHAAFLAALGMGYAQVMPTADLLSRVSGQ</sequence>
<evidence type="ECO:0000313" key="3">
    <source>
        <dbReference type="EMBL" id="RKG76892.1"/>
    </source>
</evidence>
<dbReference type="EMBL" id="RAVZ01000294">
    <property type="protein sequence ID" value="RKG76892.1"/>
    <property type="molecule type" value="Genomic_DNA"/>
</dbReference>
<evidence type="ECO:0000259" key="2">
    <source>
        <dbReference type="Pfam" id="PF00857"/>
    </source>
</evidence>
<dbReference type="PANTHER" id="PTHR43540:SF1">
    <property type="entry name" value="ISOCHORISMATASE HYDROLASE"/>
    <property type="match status" value="1"/>
</dbReference>
<dbReference type="InterPro" id="IPR000868">
    <property type="entry name" value="Isochorismatase-like_dom"/>
</dbReference>
<evidence type="ECO:0000256" key="1">
    <source>
        <dbReference type="ARBA" id="ARBA00022801"/>
    </source>
</evidence>
<dbReference type="PANTHER" id="PTHR43540">
    <property type="entry name" value="PEROXYUREIDOACRYLATE/UREIDOACRYLATE AMIDOHYDROLASE-RELATED"/>
    <property type="match status" value="1"/>
</dbReference>
<feature type="domain" description="Isochorismatase-like" evidence="2">
    <location>
        <begin position="4"/>
        <end position="149"/>
    </location>
</feature>
<evidence type="ECO:0000313" key="4">
    <source>
        <dbReference type="Proteomes" id="UP000268094"/>
    </source>
</evidence>
<gene>
    <name evidence="3" type="ORF">D7V88_31670</name>
</gene>
<comment type="caution">
    <text evidence="3">The sequence shown here is derived from an EMBL/GenBank/DDBJ whole genome shotgun (WGS) entry which is preliminary data.</text>
</comment>
<organism evidence="3 4">
    <name type="scientific">Corallococcus terminator</name>
    <dbReference type="NCBI Taxonomy" id="2316733"/>
    <lineage>
        <taxon>Bacteria</taxon>
        <taxon>Pseudomonadati</taxon>
        <taxon>Myxococcota</taxon>
        <taxon>Myxococcia</taxon>
        <taxon>Myxococcales</taxon>
        <taxon>Cystobacterineae</taxon>
        <taxon>Myxococcaceae</taxon>
        <taxon>Corallococcus</taxon>
    </lineage>
</organism>
<dbReference type="AlphaFoldDB" id="A0A3A8I0J5"/>
<dbReference type="InterPro" id="IPR050272">
    <property type="entry name" value="Isochorismatase-like_hydrls"/>
</dbReference>
<dbReference type="Gene3D" id="3.40.50.850">
    <property type="entry name" value="Isochorismatase-like"/>
    <property type="match status" value="1"/>
</dbReference>
<dbReference type="SUPFAM" id="SSF52499">
    <property type="entry name" value="Isochorismatase-like hydrolases"/>
    <property type="match status" value="1"/>
</dbReference>
<dbReference type="InterPro" id="IPR036380">
    <property type="entry name" value="Isochorismatase-like_sf"/>
</dbReference>
<dbReference type="Pfam" id="PF00857">
    <property type="entry name" value="Isochorismatase"/>
    <property type="match status" value="1"/>
</dbReference>
<keyword evidence="4" id="KW-1185">Reference proteome</keyword>
<dbReference type="Proteomes" id="UP000268094">
    <property type="component" value="Unassembled WGS sequence"/>
</dbReference>
<name>A0A3A8I0J5_9BACT</name>
<accession>A0A3A8I0J5</accession>